<dbReference type="FunFam" id="3.30.559.10:FF:000012">
    <property type="entry name" value="Non-ribosomal peptide synthetase"/>
    <property type="match status" value="1"/>
</dbReference>
<dbReference type="SUPFAM" id="SSF56801">
    <property type="entry name" value="Acetyl-CoA synthetase-like"/>
    <property type="match status" value="1"/>
</dbReference>
<dbReference type="SUPFAM" id="SSF52777">
    <property type="entry name" value="CoA-dependent acyltransferases"/>
    <property type="match status" value="2"/>
</dbReference>
<keyword evidence="1" id="KW-0596">Phosphopantetheine</keyword>
<dbReference type="PANTHER" id="PTHR45527:SF1">
    <property type="entry name" value="FATTY ACID SYNTHASE"/>
    <property type="match status" value="1"/>
</dbReference>
<dbReference type="Pfam" id="PF00550">
    <property type="entry name" value="PP-binding"/>
    <property type="match status" value="1"/>
</dbReference>
<dbReference type="InterPro" id="IPR036736">
    <property type="entry name" value="ACP-like_sf"/>
</dbReference>
<dbReference type="InterPro" id="IPR010071">
    <property type="entry name" value="AA_adenyl_dom"/>
</dbReference>
<evidence type="ECO:0000313" key="5">
    <source>
        <dbReference type="Proteomes" id="UP000240505"/>
    </source>
</evidence>
<dbReference type="NCBIfam" id="TIGR01733">
    <property type="entry name" value="AA-adenyl-dom"/>
    <property type="match status" value="1"/>
</dbReference>
<dbReference type="Gene3D" id="3.30.559.10">
    <property type="entry name" value="Chloramphenicol acetyltransferase-like domain"/>
    <property type="match status" value="1"/>
</dbReference>
<dbReference type="Gene3D" id="1.10.1200.10">
    <property type="entry name" value="ACP-like"/>
    <property type="match status" value="1"/>
</dbReference>
<dbReference type="InterPro" id="IPR000873">
    <property type="entry name" value="AMP-dep_synth/lig_dom"/>
</dbReference>
<dbReference type="Pfam" id="PF13193">
    <property type="entry name" value="AMP-binding_C"/>
    <property type="match status" value="1"/>
</dbReference>
<dbReference type="RefSeq" id="WP_107144258.1">
    <property type="nucleotide sequence ID" value="NZ_CP028324.1"/>
</dbReference>
<dbReference type="FunFam" id="2.30.38.10:FF:000001">
    <property type="entry name" value="Non-ribosomal peptide synthetase PvdI"/>
    <property type="match status" value="1"/>
</dbReference>
<protein>
    <recommendedName>
        <fullName evidence="3">Carrier domain-containing protein</fullName>
    </recommendedName>
</protein>
<organism evidence="4 5">
    <name type="scientific">Pseudoduganella armeniaca</name>
    <dbReference type="NCBI Taxonomy" id="2072590"/>
    <lineage>
        <taxon>Bacteria</taxon>
        <taxon>Pseudomonadati</taxon>
        <taxon>Pseudomonadota</taxon>
        <taxon>Betaproteobacteria</taxon>
        <taxon>Burkholderiales</taxon>
        <taxon>Oxalobacteraceae</taxon>
        <taxon>Telluria group</taxon>
        <taxon>Pseudoduganella</taxon>
    </lineage>
</organism>
<dbReference type="FunFam" id="3.40.50.12780:FF:000012">
    <property type="entry name" value="Non-ribosomal peptide synthetase"/>
    <property type="match status" value="1"/>
</dbReference>
<dbReference type="GO" id="GO:0031177">
    <property type="term" value="F:phosphopantetheine binding"/>
    <property type="evidence" value="ECO:0007669"/>
    <property type="project" value="TreeGrafter"/>
</dbReference>
<dbReference type="CDD" id="cd19531">
    <property type="entry name" value="LCL_NRPS-like"/>
    <property type="match status" value="1"/>
</dbReference>
<dbReference type="InterPro" id="IPR045851">
    <property type="entry name" value="AMP-bd_C_sf"/>
</dbReference>
<dbReference type="OrthoDB" id="6297021at2"/>
<dbReference type="Pfam" id="PF00501">
    <property type="entry name" value="AMP-binding"/>
    <property type="match status" value="1"/>
</dbReference>
<dbReference type="AlphaFoldDB" id="A0A2R4CH06"/>
<dbReference type="GO" id="GO:0009366">
    <property type="term" value="C:enterobactin synthetase complex"/>
    <property type="evidence" value="ECO:0007669"/>
    <property type="project" value="TreeGrafter"/>
</dbReference>
<dbReference type="KEGG" id="masz:C9I28_27400"/>
<dbReference type="Gene3D" id="2.30.38.10">
    <property type="entry name" value="Luciferase, Domain 3"/>
    <property type="match status" value="1"/>
</dbReference>
<dbReference type="Gene3D" id="3.30.300.30">
    <property type="match status" value="1"/>
</dbReference>
<proteinExistence type="predicted"/>
<feature type="domain" description="Carrier" evidence="3">
    <location>
        <begin position="973"/>
        <end position="1051"/>
    </location>
</feature>
<dbReference type="GO" id="GO:0047527">
    <property type="term" value="F:2,3-dihydroxybenzoate-serine ligase activity"/>
    <property type="evidence" value="ECO:0007669"/>
    <property type="project" value="TreeGrafter"/>
</dbReference>
<dbReference type="PANTHER" id="PTHR45527">
    <property type="entry name" value="NONRIBOSOMAL PEPTIDE SYNTHETASE"/>
    <property type="match status" value="1"/>
</dbReference>
<dbReference type="Gene3D" id="3.30.559.30">
    <property type="entry name" value="Nonribosomal peptide synthetase, condensation domain"/>
    <property type="match status" value="1"/>
</dbReference>
<keyword evidence="2" id="KW-0597">Phosphoprotein</keyword>
<dbReference type="SUPFAM" id="SSF47336">
    <property type="entry name" value="ACP-like"/>
    <property type="match status" value="1"/>
</dbReference>
<dbReference type="GO" id="GO:0005829">
    <property type="term" value="C:cytosol"/>
    <property type="evidence" value="ECO:0007669"/>
    <property type="project" value="TreeGrafter"/>
</dbReference>
<dbReference type="GO" id="GO:0043041">
    <property type="term" value="P:amino acid activation for nonribosomal peptide biosynthetic process"/>
    <property type="evidence" value="ECO:0007669"/>
    <property type="project" value="TreeGrafter"/>
</dbReference>
<evidence type="ECO:0000256" key="1">
    <source>
        <dbReference type="ARBA" id="ARBA00022450"/>
    </source>
</evidence>
<dbReference type="PROSITE" id="PS50075">
    <property type="entry name" value="CARRIER"/>
    <property type="match status" value="1"/>
</dbReference>
<dbReference type="Gene3D" id="3.40.50.980">
    <property type="match status" value="2"/>
</dbReference>
<dbReference type="GO" id="GO:0009239">
    <property type="term" value="P:enterobactin biosynthetic process"/>
    <property type="evidence" value="ECO:0007669"/>
    <property type="project" value="TreeGrafter"/>
</dbReference>
<dbReference type="EMBL" id="CP028324">
    <property type="protein sequence ID" value="AVR98933.1"/>
    <property type="molecule type" value="Genomic_DNA"/>
</dbReference>
<reference evidence="4 5" key="1">
    <citation type="submission" date="2018-03" db="EMBL/GenBank/DDBJ databases">
        <title>Massilia armeniaca sp. nov., isolated from desert soil.</title>
        <authorList>
            <person name="Huang H."/>
            <person name="Ren M."/>
        </authorList>
    </citation>
    <scope>NUCLEOTIDE SEQUENCE [LARGE SCALE GENOMIC DNA]</scope>
    <source>
        <strain evidence="4 5">ZMN-3</strain>
    </source>
</reference>
<dbReference type="FunFam" id="3.40.50.980:FF:000001">
    <property type="entry name" value="Non-ribosomal peptide synthetase"/>
    <property type="match status" value="1"/>
</dbReference>
<dbReference type="Pfam" id="PF00668">
    <property type="entry name" value="Condensation"/>
    <property type="match status" value="1"/>
</dbReference>
<evidence type="ECO:0000256" key="2">
    <source>
        <dbReference type="ARBA" id="ARBA00022553"/>
    </source>
</evidence>
<name>A0A2R4CH06_9BURK</name>
<dbReference type="Proteomes" id="UP000240505">
    <property type="component" value="Chromosome"/>
</dbReference>
<keyword evidence="5" id="KW-1185">Reference proteome</keyword>
<accession>A0A2R4CH06</accession>
<dbReference type="InterPro" id="IPR001242">
    <property type="entry name" value="Condensation_dom"/>
</dbReference>
<evidence type="ECO:0000259" key="3">
    <source>
        <dbReference type="PROSITE" id="PS50075"/>
    </source>
</evidence>
<evidence type="ECO:0000313" key="4">
    <source>
        <dbReference type="EMBL" id="AVR98933.1"/>
    </source>
</evidence>
<dbReference type="CDD" id="cd05930">
    <property type="entry name" value="A_NRPS"/>
    <property type="match status" value="1"/>
</dbReference>
<sequence length="1057" mass="115402">MTSIDLSTADQFAPSFAQQRLWFLEQFEPGTGVYNIPAAWRIEGPLDTAALAYALNAIVQRHEVLRTIFASGDDGPVQLVLEQVEIPVPCIAPPAGSDADAWMRGMVEQEARRPFDLATPPLLRATLLRLGPLDHVFLLTLHHIVFDGWSLGILTSELGRFYRDRCEGRATVLEELPVQYIDYAAWQREWMEGTVLERLLTHWRGQLENAPVLLELPCDRIRPAVLGQQGAIVEFTIDAPLCAGLAALARQAHTTLFSTLMSAYAVLLHRHTHQADLCIGYPVAGRSRKELEGLIGLFVNTLVLRVPVRPEQSFLSLLGEVRERLLDADAHQELPFEKLVEALRPGRHLSAAPLFQTMLSLTSVDGQRTDTGLALQGTRTTLIPNHSGTAKFDISVELVARQEAIHGALEYNTALFDHATAAALAGRFTTLLAAIVAAPAMRIDALPLLERDERQRLLLAANDTQRDFSHLPCVVAQIEAQARQAPAADAVEDGKRRLSYRELNSQANQLARWLRQLGVGPDRLVAIGMERGADMVIGMLAVLKAGGAYLPLDPGHPVQRLDDILRNAGDPVVLTHDPVAGKFAHYRGELVILDHCRGALAQLDDTDLCQRVRPDHLAYCIHTSGSSGVPKGVLVTHGGLANLVQDWNSAHARAGAERHSLWTAFGFDVSLWEWLLPLTRGAAVCMVPEEVRLDPQRYLQWLAEQHITCAYLPPHVARLLQPGAALPAHLLVGVEALNEDALHAAAGGSVVVNGYGPSEATVYATTYREALRPLARNIPIGKPIANTQAYVLDQRLQPVPPGVAGELYLAGAGLARGYLNQPDLTAEKFVPNPYGPPGSRMYRTGDLARYLQDGNLEFLGRVDLQVKLNGFRIELTEIEAALLRQDAVREAAVLLREDAGGKRLVAYVSLRPDGASPTGATLQAALALSLPHYMVPSTWVFVAALPLNASGKLDRRALATLPLPAPAPGAHVAPVTPLQQRLARLWAELLDVAQIGLHDNFFASGGHSLLLAPLTLKVKQEFGVTIPVKTIYVAQDLRSFADLLEKILAQQHPHHEL</sequence>
<gene>
    <name evidence="4" type="ORF">C9I28_27400</name>
</gene>
<dbReference type="InterPro" id="IPR025110">
    <property type="entry name" value="AMP-bd_C"/>
</dbReference>
<dbReference type="InterPro" id="IPR023213">
    <property type="entry name" value="CAT-like_dom_sf"/>
</dbReference>
<dbReference type="InterPro" id="IPR009081">
    <property type="entry name" value="PP-bd_ACP"/>
</dbReference>